<feature type="domain" description="Protein kinase" evidence="12">
    <location>
        <begin position="1561"/>
        <end position="1829"/>
    </location>
</feature>
<dbReference type="InterPro" id="IPR008271">
    <property type="entry name" value="Ser/Thr_kinase_AS"/>
</dbReference>
<dbReference type="Pfam" id="PF13855">
    <property type="entry name" value="LRR_8"/>
    <property type="match status" value="3"/>
</dbReference>
<evidence type="ECO:0000256" key="5">
    <source>
        <dbReference type="ARBA" id="ARBA00022840"/>
    </source>
</evidence>
<dbReference type="InterPro" id="IPR001611">
    <property type="entry name" value="Leu-rich_rpt"/>
</dbReference>
<dbReference type="FunFam" id="1.10.510.10:FF:002756">
    <property type="match status" value="2"/>
</dbReference>
<dbReference type="InterPro" id="IPR000488">
    <property type="entry name" value="Death_dom"/>
</dbReference>
<protein>
    <recommendedName>
        <fullName evidence="6">Leucine-rich repeat protein SHOC-2</fullName>
    </recommendedName>
    <alternativeName>
        <fullName evidence="9">Protein soc-2 homolog</fullName>
    </alternativeName>
    <alternativeName>
        <fullName evidence="7 8">protein Sur-8 homolog</fullName>
    </alternativeName>
</protein>
<feature type="region of interest" description="Disordered" evidence="11">
    <location>
        <begin position="522"/>
        <end position="603"/>
    </location>
</feature>
<dbReference type="GO" id="GO:0043123">
    <property type="term" value="P:positive regulation of canonical NF-kappaB signal transduction"/>
    <property type="evidence" value="ECO:0007669"/>
    <property type="project" value="UniProtKB-ARBA"/>
</dbReference>
<sequence length="1851" mass="206777">MAAGLNLQPERNVNGQLYLDLSNQGLTSIPEEVFDITDLEVLDVRNNKLTSIPEAIGRLQKLSRLNADGNKLTSLPQAIGSLQGLEKLYVHNNDLSELPDGLEALQKLEWLWVKGNKLTKLPTKMFSCLNLVNFDVSNNKLSTLPPGVEKLQKLRQLYIHYNQLTEVPPMVCSLSNLEVLSVSNNKLSTLPPGVEKLQKLRGLYIDGNQLTEVPPGVCSLSNLEVLSVSNNKLSTFPPGVEKLQKLRELRIHDNQLTEVPPGVCSLPNLELLNVNKNKLSTLPPGVEKLQKLTKLYIDGNQLTEVPPGVCSLSNLEVLVVGPNSIRRLPNDVTRLARLKALDVVGCQFDEFPRQVFQLKTLEKLYAGQSVGCKFDIVPDEVGNLQHLWLLSLENNLLRTLPSTMRRLHNLRVVHLWNNKFDTFPEVLCELPAMEKLDIRNNNITRLPTALHRADKLNDLDVSRNPLTYPPQNVCKQGTDAIMAFLKQEAEKEGEKQSGQEEKGAAAGKVTEDVRDVHVPPVKGRFTSRWHGGDRTGEEKGYCPGSSPVQQQTAVIKSRVGVARKQPVPETSKLTGDNTAEGASPVQASPVQPSATGRVSGAGVAQKQPATLTIAGDNTEQHKDLSLAFSRLSLKVKQSEWKHIARQLGFNNQDIKDVETACPDEPMYEALVRWRQRAGPAASLSVLEQCLRDLDLNQLADQITRTAMSPTGRGHAPERGAVGGELTGEVQSRYPSVTLDRRFPIIEFERLNFPEDSILGRGGFAAVEKAYHRDWSQHVAVKRLLTRQLTGSEQDLLYSEARKLNLGSRSDHVISLLGVCLDPNFAIVMPYMENGSLAELLRDVDVPWALRWRMAHEISLGMTFLHCQNPQILHCDLKAENVLLDGDFHVKISDFGLSKWKMESRVVTQTSPEGSTITHAPPEYFLDINLIPTPKFDVYSFGVLLWEIVTRTVPYGNAVNSALIRLAVTSGQRPDLTLVPTDLPEVGTVSQLMQTCWSQNPEDRPTFQECEDRLRAVASRSSKEDVLQAIIDVQKRKNNPRVTLHHRVSAGNGGSNMAAGLNLQPERYADGLLYLDLSDQGLTSIPEEVFDITDLEFLDVSNNKLTSIPEAIGRLQKLYRLDADGNKLTSLPQAIGSLQKLTQLYIDDNQLTEVPPGVCSLSDLEVLGVGRNRLSTFPPGVEKLRKLTKLGINDNQLTEVPPGVCSLSDLGWLNVSNNKLSPFLPGVEKLQKLTHLYIHDNQLKEVPPGVCCLSNLEVLSVGPNPIRHLPDDVTRLVRLKILDVVGCQFEEFPRQVFQLKTLEKLYAGSCEFDIVPDELGNLQHLWFLALEYNLLRTLPSTMSHLHNLRVVQLWNNKFDTFPEVLCELPAMEKLDIRNNNITRLPTALHRANKLKDLDVSGNPLTYPPQDVCEQGTGAIMAFLKQEAEKDERILQAFNRLSVKVKQTQWKPLARSLGLSSRAMDAIKASAPVDVPDQVYLTLVQWREKEGETATLSALEQHLRDLDFQQLAEQLSRTPRAPDFTGHESEVGAVGGEGSDDPQNRYPSVTVDSKFPIIHFERLEEQSFLGRGGFAYVKKARHLDWRQDVAVKCLLTRQIEGSERDVLYSEARKLKLASTSDHVISLLGVCLDPNFAIVMPYMENGSLAQLLRDVDVPWALRWRMAHEISLGMTFLHCQNPQILHCDLKAENVLLDGDFHVKISDFGLSKWKMESRVVTQTSPEGSTITHAPPEYFLDINLIPTPKFDVYSFGVLLWEMVTRTQPYGNAVNSALIRLAVTSGQRPDLTPIPTDREDVTSVSELMQTCWSQNPEDRPPFNDCADRLRHVKDRFSREEVRQAIIAVEKMKATASRT</sequence>
<dbReference type="InterPro" id="IPR055414">
    <property type="entry name" value="LRR_R13L4/SHOC2-like"/>
</dbReference>
<dbReference type="PANTHER" id="PTHR48051">
    <property type="match status" value="1"/>
</dbReference>
<dbReference type="SMART" id="SM00220">
    <property type="entry name" value="S_TKc"/>
    <property type="match status" value="2"/>
</dbReference>
<dbReference type="PROSITE" id="PS00107">
    <property type="entry name" value="PROTEIN_KINASE_ATP"/>
    <property type="match status" value="2"/>
</dbReference>
<dbReference type="GO" id="GO:0045087">
    <property type="term" value="P:innate immune response"/>
    <property type="evidence" value="ECO:0007669"/>
    <property type="project" value="UniProtKB-ARBA"/>
</dbReference>
<evidence type="ECO:0000256" key="6">
    <source>
        <dbReference type="ARBA" id="ARBA00023907"/>
    </source>
</evidence>
<feature type="domain" description="Death" evidence="13">
    <location>
        <begin position="1447"/>
        <end position="1517"/>
    </location>
</feature>
<dbReference type="PROSITE" id="PS50017">
    <property type="entry name" value="DEATH_DOMAIN"/>
    <property type="match status" value="2"/>
</dbReference>
<dbReference type="Gene3D" id="1.10.510.10">
    <property type="entry name" value="Transferase(Phosphotransferase) domain 1"/>
    <property type="match status" value="2"/>
</dbReference>
<feature type="binding site" evidence="10">
    <location>
        <position position="1590"/>
    </location>
    <ligand>
        <name>ATP</name>
        <dbReference type="ChEBI" id="CHEBI:30616"/>
    </ligand>
</feature>
<proteinExistence type="predicted"/>
<dbReference type="SMART" id="SM00005">
    <property type="entry name" value="DEATH"/>
    <property type="match status" value="2"/>
</dbReference>
<dbReference type="CDD" id="cd01670">
    <property type="entry name" value="Death"/>
    <property type="match status" value="2"/>
</dbReference>
<dbReference type="GO" id="GO:0004674">
    <property type="term" value="F:protein serine/threonine kinase activity"/>
    <property type="evidence" value="ECO:0007669"/>
    <property type="project" value="UniProtKB-KW"/>
</dbReference>
<keyword evidence="15" id="KW-1185">Reference proteome</keyword>
<evidence type="ECO:0000256" key="2">
    <source>
        <dbReference type="ARBA" id="ARBA00022614"/>
    </source>
</evidence>
<dbReference type="SMART" id="SM00364">
    <property type="entry name" value="LRR_BAC"/>
    <property type="match status" value="24"/>
</dbReference>
<dbReference type="Pfam" id="PF00531">
    <property type="entry name" value="Death"/>
    <property type="match status" value="2"/>
</dbReference>
<evidence type="ECO:0000256" key="9">
    <source>
        <dbReference type="ARBA" id="ARBA00032455"/>
    </source>
</evidence>
<dbReference type="GO" id="GO:0005737">
    <property type="term" value="C:cytoplasm"/>
    <property type="evidence" value="ECO:0007669"/>
    <property type="project" value="TreeGrafter"/>
</dbReference>
<dbReference type="Proteomes" id="UP000838412">
    <property type="component" value="Chromosome 18"/>
</dbReference>
<dbReference type="PANTHER" id="PTHR48051:SF54">
    <property type="entry name" value="LEUCINE-RICH REPEAT-CONTAINING PROTEIN"/>
    <property type="match status" value="1"/>
</dbReference>
<dbReference type="PROSITE" id="PS00108">
    <property type="entry name" value="PROTEIN_KINASE_ST"/>
    <property type="match status" value="2"/>
</dbReference>
<organism evidence="14 15">
    <name type="scientific">Branchiostoma lanceolatum</name>
    <name type="common">Common lancelet</name>
    <name type="synonym">Amphioxus lanceolatum</name>
    <dbReference type="NCBI Taxonomy" id="7740"/>
    <lineage>
        <taxon>Eukaryota</taxon>
        <taxon>Metazoa</taxon>
        <taxon>Chordata</taxon>
        <taxon>Cephalochordata</taxon>
        <taxon>Leptocardii</taxon>
        <taxon>Amphioxiformes</taxon>
        <taxon>Branchiostomatidae</taxon>
        <taxon>Branchiostoma</taxon>
    </lineage>
</organism>
<keyword evidence="1" id="KW-0723">Serine/threonine-protein kinase</keyword>
<feature type="compositionally biased region" description="Polar residues" evidence="11">
    <location>
        <begin position="585"/>
        <end position="596"/>
    </location>
</feature>
<feature type="binding site" evidence="10">
    <location>
        <position position="781"/>
    </location>
    <ligand>
        <name>ATP</name>
        <dbReference type="ChEBI" id="CHEBI:30616"/>
    </ligand>
</feature>
<dbReference type="InterPro" id="IPR001245">
    <property type="entry name" value="Ser-Thr/Tyr_kinase_cat_dom"/>
</dbReference>
<dbReference type="GO" id="GO:0009893">
    <property type="term" value="P:positive regulation of metabolic process"/>
    <property type="evidence" value="ECO:0007669"/>
    <property type="project" value="UniProtKB-ARBA"/>
</dbReference>
<evidence type="ECO:0000256" key="1">
    <source>
        <dbReference type="ARBA" id="ARBA00022527"/>
    </source>
</evidence>
<keyword evidence="1" id="KW-0418">Kinase</keyword>
<dbReference type="InterPro" id="IPR050216">
    <property type="entry name" value="LRR_domain-containing"/>
</dbReference>
<evidence type="ECO:0000259" key="13">
    <source>
        <dbReference type="PROSITE" id="PS50017"/>
    </source>
</evidence>
<keyword evidence="1" id="KW-0808">Transferase</keyword>
<evidence type="ECO:0000256" key="7">
    <source>
        <dbReference type="ARBA" id="ARBA00029588"/>
    </source>
</evidence>
<evidence type="ECO:0000256" key="10">
    <source>
        <dbReference type="PROSITE-ProRule" id="PRU10141"/>
    </source>
</evidence>
<dbReference type="GO" id="GO:0007165">
    <property type="term" value="P:signal transduction"/>
    <property type="evidence" value="ECO:0007669"/>
    <property type="project" value="InterPro"/>
</dbReference>
<keyword evidence="2" id="KW-0433">Leucine-rich repeat</keyword>
<name>A0A8K0EJL3_BRALA</name>
<evidence type="ECO:0000313" key="14">
    <source>
        <dbReference type="EMBL" id="CAH1251186.1"/>
    </source>
</evidence>
<feature type="region of interest" description="Disordered" evidence="11">
    <location>
        <begin position="488"/>
        <end position="509"/>
    </location>
</feature>
<dbReference type="InterPro" id="IPR011009">
    <property type="entry name" value="Kinase-like_dom_sf"/>
</dbReference>
<evidence type="ECO:0000256" key="3">
    <source>
        <dbReference type="ARBA" id="ARBA00022737"/>
    </source>
</evidence>
<feature type="domain" description="Protein kinase" evidence="12">
    <location>
        <begin position="752"/>
        <end position="1013"/>
    </location>
</feature>
<evidence type="ECO:0000313" key="15">
    <source>
        <dbReference type="Proteomes" id="UP000838412"/>
    </source>
</evidence>
<keyword evidence="3" id="KW-0677">Repeat</keyword>
<dbReference type="SMART" id="SM00365">
    <property type="entry name" value="LRR_SD22"/>
    <property type="match status" value="10"/>
</dbReference>
<dbReference type="SUPFAM" id="SSF52058">
    <property type="entry name" value="L domain-like"/>
    <property type="match status" value="4"/>
</dbReference>
<dbReference type="Pfam" id="PF07714">
    <property type="entry name" value="PK_Tyr_Ser-Thr"/>
    <property type="match status" value="2"/>
</dbReference>
<accession>A0A8K0EJL3</accession>
<feature type="domain" description="Death" evidence="13">
    <location>
        <begin position="639"/>
        <end position="706"/>
    </location>
</feature>
<gene>
    <name evidence="14" type="primary">LRRIQ4</name>
    <name evidence="14" type="ORF">BLAG_LOCUS11657</name>
</gene>
<dbReference type="InterPro" id="IPR011029">
    <property type="entry name" value="DEATH-like_dom_sf"/>
</dbReference>
<feature type="region of interest" description="Disordered" evidence="11">
    <location>
        <begin position="1516"/>
        <end position="1544"/>
    </location>
</feature>
<dbReference type="EMBL" id="OV696703">
    <property type="protein sequence ID" value="CAH1251186.1"/>
    <property type="molecule type" value="Genomic_DNA"/>
</dbReference>
<dbReference type="Pfam" id="PF23598">
    <property type="entry name" value="LRR_14"/>
    <property type="match status" value="3"/>
</dbReference>
<dbReference type="GO" id="GO:0005524">
    <property type="term" value="F:ATP binding"/>
    <property type="evidence" value="ECO:0007669"/>
    <property type="project" value="UniProtKB-UniRule"/>
</dbReference>
<evidence type="ECO:0000259" key="12">
    <source>
        <dbReference type="PROSITE" id="PS50011"/>
    </source>
</evidence>
<dbReference type="InterPro" id="IPR000719">
    <property type="entry name" value="Prot_kinase_dom"/>
</dbReference>
<dbReference type="FunFam" id="3.80.10.10:FF:001164">
    <property type="entry name" value="GH01279p"/>
    <property type="match status" value="2"/>
</dbReference>
<dbReference type="InterPro" id="IPR032675">
    <property type="entry name" value="LRR_dom_sf"/>
</dbReference>
<feature type="compositionally biased region" description="Basic and acidic residues" evidence="11">
    <location>
        <begin position="530"/>
        <end position="540"/>
    </location>
</feature>
<dbReference type="Gene3D" id="1.10.533.10">
    <property type="entry name" value="Death Domain, Fas"/>
    <property type="match status" value="2"/>
</dbReference>
<dbReference type="InterPro" id="IPR003591">
    <property type="entry name" value="Leu-rich_rpt_typical-subtyp"/>
</dbReference>
<dbReference type="GO" id="GO:0031349">
    <property type="term" value="P:positive regulation of defense response"/>
    <property type="evidence" value="ECO:0007669"/>
    <property type="project" value="UniProtKB-ARBA"/>
</dbReference>
<dbReference type="SUPFAM" id="SSF47986">
    <property type="entry name" value="DEATH domain"/>
    <property type="match status" value="2"/>
</dbReference>
<keyword evidence="5 10" id="KW-0067">ATP-binding</keyword>
<dbReference type="OrthoDB" id="1055148at2759"/>
<evidence type="ECO:0000256" key="11">
    <source>
        <dbReference type="SAM" id="MobiDB-lite"/>
    </source>
</evidence>
<keyword evidence="4 10" id="KW-0547">Nucleotide-binding</keyword>
<dbReference type="SMART" id="SM00369">
    <property type="entry name" value="LRR_TYP"/>
    <property type="match status" value="26"/>
</dbReference>
<dbReference type="SUPFAM" id="SSF56112">
    <property type="entry name" value="Protein kinase-like (PK-like)"/>
    <property type="match status" value="2"/>
</dbReference>
<evidence type="ECO:0000256" key="4">
    <source>
        <dbReference type="ARBA" id="ARBA00022741"/>
    </source>
</evidence>
<dbReference type="PROSITE" id="PS50011">
    <property type="entry name" value="PROTEIN_KINASE_DOM"/>
    <property type="match status" value="2"/>
</dbReference>
<reference evidence="14" key="1">
    <citation type="submission" date="2022-01" db="EMBL/GenBank/DDBJ databases">
        <authorList>
            <person name="Braso-Vives M."/>
        </authorList>
    </citation>
    <scope>NUCLEOTIDE SEQUENCE</scope>
</reference>
<dbReference type="InterPro" id="IPR017441">
    <property type="entry name" value="Protein_kinase_ATP_BS"/>
</dbReference>
<dbReference type="PROSITE" id="PS51450">
    <property type="entry name" value="LRR"/>
    <property type="match status" value="4"/>
</dbReference>
<evidence type="ECO:0000256" key="8">
    <source>
        <dbReference type="ARBA" id="ARBA00029998"/>
    </source>
</evidence>
<dbReference type="GO" id="GO:0071345">
    <property type="term" value="P:cellular response to cytokine stimulus"/>
    <property type="evidence" value="ECO:0007669"/>
    <property type="project" value="UniProtKB-ARBA"/>
</dbReference>
<dbReference type="Gene3D" id="3.80.10.10">
    <property type="entry name" value="Ribonuclease Inhibitor"/>
    <property type="match status" value="5"/>
</dbReference>